<sequence>MPTFSLVVAAYNRGPYMQQCLDTLVGQTFRDIEIIVVDDASTDNTLDIIQTYAQRDCRIKVIAKKHNGGAHLARIDGCLASTGDYLIFVDGDDELETKTCEILAPYVIAHDVDIVRFGRTVLGEGECNQKNVSALEGMYNRKCSELYGEQILSALYSDQEQRLTYCVIDSVFKGPMIREAFGRMTHGKLGRMEDAYESFVIADHAKSLIAVPECRMLIYHFGRGISGNNVIPLEVFDRDQSNMNVIANSVVEYAENRNAFVRGCSAWFIDDVLRIVANEWEHRLDKSNHAEGLRLIAQVWGKESACMVAITPLLGRANELCLKGQMPLPDDEYYHWSGLFEQYRLHGVMNSKLSERIKELSEYESKLNQITQETNRHILAVQKAEKERIEKNRILKTGSISKKIVDCILPEESRMRRAIRGFLLPFRS</sequence>
<dbReference type="PANTHER" id="PTHR22916">
    <property type="entry name" value="GLYCOSYLTRANSFERASE"/>
    <property type="match status" value="1"/>
</dbReference>
<dbReference type="Gene3D" id="3.90.550.10">
    <property type="entry name" value="Spore Coat Polysaccharide Biosynthesis Protein SpsA, Chain A"/>
    <property type="match status" value="1"/>
</dbReference>
<evidence type="ECO:0000313" key="4">
    <source>
        <dbReference type="Proteomes" id="UP000326251"/>
    </source>
</evidence>
<proteinExistence type="predicted"/>
<dbReference type="AlphaFoldDB" id="A0A5J5E7W1"/>
<reference evidence="3 4" key="1">
    <citation type="journal article" date="2019" name="Syst. Appl. Microbiol.">
        <title>Characterization of Bifidobacterium species in feaces of the Egyptian fruit bat: Description of B. vespertilionis sp. nov. and B. rousetti sp. nov.</title>
        <authorList>
            <person name="Modesto M."/>
            <person name="Satti M."/>
            <person name="Watanabe K."/>
            <person name="Puglisi E."/>
            <person name="Morelli L."/>
            <person name="Huang C.-H."/>
            <person name="Liou J.-S."/>
            <person name="Miyashita M."/>
            <person name="Tamura T."/>
            <person name="Saito S."/>
            <person name="Mori K."/>
            <person name="Huang L."/>
            <person name="Sciavilla P."/>
            <person name="Sandri C."/>
            <person name="Spiezio C."/>
            <person name="Vitali F."/>
            <person name="Cavalieri D."/>
            <person name="Perpetuini G."/>
            <person name="Tofalo R."/>
            <person name="Bonetti A."/>
            <person name="Arita M."/>
            <person name="Mattarelli P."/>
        </authorList>
    </citation>
    <scope>NUCLEOTIDE SEQUENCE [LARGE SCALE GENOMIC DNA]</scope>
    <source>
        <strain evidence="3 4">RST19</strain>
    </source>
</reference>
<evidence type="ECO:0000313" key="3">
    <source>
        <dbReference type="EMBL" id="KAA8825489.1"/>
    </source>
</evidence>
<evidence type="ECO:0000256" key="1">
    <source>
        <dbReference type="SAM" id="Coils"/>
    </source>
</evidence>
<keyword evidence="1" id="KW-0175">Coiled coil</keyword>
<dbReference type="Pfam" id="PF00535">
    <property type="entry name" value="Glycos_transf_2"/>
    <property type="match status" value="1"/>
</dbReference>
<feature type="coiled-coil region" evidence="1">
    <location>
        <begin position="353"/>
        <end position="387"/>
    </location>
</feature>
<feature type="domain" description="Glycosyltransferase 2-like" evidence="2">
    <location>
        <begin position="5"/>
        <end position="122"/>
    </location>
</feature>
<dbReference type="Proteomes" id="UP000326251">
    <property type="component" value="Unassembled WGS sequence"/>
</dbReference>
<dbReference type="InterPro" id="IPR029044">
    <property type="entry name" value="Nucleotide-diphossugar_trans"/>
</dbReference>
<dbReference type="InterPro" id="IPR001173">
    <property type="entry name" value="Glyco_trans_2-like"/>
</dbReference>
<evidence type="ECO:0000259" key="2">
    <source>
        <dbReference type="Pfam" id="PF00535"/>
    </source>
</evidence>
<keyword evidence="3" id="KW-0808">Transferase</keyword>
<accession>A0A5J5E7W1</accession>
<dbReference type="CDD" id="cd00761">
    <property type="entry name" value="Glyco_tranf_GTA_type"/>
    <property type="match status" value="1"/>
</dbReference>
<dbReference type="GO" id="GO:0016758">
    <property type="term" value="F:hexosyltransferase activity"/>
    <property type="evidence" value="ECO:0007669"/>
    <property type="project" value="UniProtKB-ARBA"/>
</dbReference>
<name>A0A5J5E7W1_9BIFI</name>
<protein>
    <submittedName>
        <fullName evidence="3">Glycosyltransferase family 2 protein</fullName>
    </submittedName>
</protein>
<dbReference type="PANTHER" id="PTHR22916:SF3">
    <property type="entry name" value="UDP-GLCNAC:BETAGAL BETA-1,3-N-ACETYLGLUCOSAMINYLTRANSFERASE-LIKE PROTEIN 1"/>
    <property type="match status" value="1"/>
</dbReference>
<dbReference type="RefSeq" id="WP_150335495.1">
    <property type="nucleotide sequence ID" value="NZ_RZUG01000007.1"/>
</dbReference>
<organism evidence="3 4">
    <name type="scientific">Bifidobacterium reuteri</name>
    <dbReference type="NCBI Taxonomy" id="983706"/>
    <lineage>
        <taxon>Bacteria</taxon>
        <taxon>Bacillati</taxon>
        <taxon>Actinomycetota</taxon>
        <taxon>Actinomycetes</taxon>
        <taxon>Bifidobacteriales</taxon>
        <taxon>Bifidobacteriaceae</taxon>
        <taxon>Bifidobacterium</taxon>
    </lineage>
</organism>
<dbReference type="SUPFAM" id="SSF53448">
    <property type="entry name" value="Nucleotide-diphospho-sugar transferases"/>
    <property type="match status" value="1"/>
</dbReference>
<gene>
    <name evidence="3" type="ORF">EMO92_05405</name>
</gene>
<comment type="caution">
    <text evidence="3">The sequence shown here is derived from an EMBL/GenBank/DDBJ whole genome shotgun (WGS) entry which is preliminary data.</text>
</comment>
<dbReference type="EMBL" id="RZUG01000007">
    <property type="protein sequence ID" value="KAA8825489.1"/>
    <property type="molecule type" value="Genomic_DNA"/>
</dbReference>